<reference evidence="1" key="1">
    <citation type="journal article" date="2012" name="PLoS Negl. Trop. Dis.">
        <title>A systematically improved high quality genome and transcriptome of the human blood fluke Schistosoma mansoni.</title>
        <authorList>
            <person name="Protasio A.V."/>
            <person name="Tsai I.J."/>
            <person name="Babbage A."/>
            <person name="Nichol S."/>
            <person name="Hunt M."/>
            <person name="Aslett M.A."/>
            <person name="De Silva N."/>
            <person name="Velarde G.S."/>
            <person name="Anderson T.J."/>
            <person name="Clark R.C."/>
            <person name="Davidson C."/>
            <person name="Dillon G.P."/>
            <person name="Holroyd N.E."/>
            <person name="LoVerde P.T."/>
            <person name="Lloyd C."/>
            <person name="McQuillan J."/>
            <person name="Oliveira G."/>
            <person name="Otto T.D."/>
            <person name="Parker-Manuel S.J."/>
            <person name="Quail M.A."/>
            <person name="Wilson R.A."/>
            <person name="Zerlotini A."/>
            <person name="Dunne D.W."/>
            <person name="Berriman M."/>
        </authorList>
    </citation>
    <scope>NUCLEOTIDE SEQUENCE [LARGE SCALE GENOMIC DNA]</scope>
    <source>
        <strain evidence="1">Puerto Rican</strain>
    </source>
</reference>
<dbReference type="GO" id="GO:0005509">
    <property type="term" value="F:calcium ion binding"/>
    <property type="evidence" value="ECO:0007669"/>
    <property type="project" value="InterPro"/>
</dbReference>
<dbReference type="InParanoid" id="A0A5K4FCS1"/>
<dbReference type="Proteomes" id="UP000008854">
    <property type="component" value="Unassembled WGS sequence"/>
</dbReference>
<dbReference type="AlphaFoldDB" id="A0A5K4FCS1"/>
<proteinExistence type="predicted"/>
<name>A0A5K4FCS1_SCHMA</name>
<dbReference type="Gene3D" id="1.10.220.10">
    <property type="entry name" value="Annexin"/>
    <property type="match status" value="1"/>
</dbReference>
<dbReference type="WBParaSite" id="Smp_334670.1">
    <property type="protein sequence ID" value="Smp_334670.1"/>
    <property type="gene ID" value="Smp_334670"/>
</dbReference>
<protein>
    <submittedName>
        <fullName evidence="2">Uncharacterized protein</fullName>
    </submittedName>
</protein>
<reference evidence="2" key="2">
    <citation type="submission" date="2019-11" db="UniProtKB">
        <authorList>
            <consortium name="WormBaseParasite"/>
        </authorList>
    </citation>
    <scope>IDENTIFICATION</scope>
    <source>
        <strain evidence="2">Puerto Rican</strain>
    </source>
</reference>
<evidence type="ECO:0000313" key="2">
    <source>
        <dbReference type="WBParaSite" id="Smp_334670.1"/>
    </source>
</evidence>
<accession>A0A5K4FCS1</accession>
<organism evidence="1 2">
    <name type="scientific">Schistosoma mansoni</name>
    <name type="common">Blood fluke</name>
    <dbReference type="NCBI Taxonomy" id="6183"/>
    <lineage>
        <taxon>Eukaryota</taxon>
        <taxon>Metazoa</taxon>
        <taxon>Spiralia</taxon>
        <taxon>Lophotrochozoa</taxon>
        <taxon>Platyhelminthes</taxon>
        <taxon>Trematoda</taxon>
        <taxon>Digenea</taxon>
        <taxon>Strigeidida</taxon>
        <taxon>Schistosomatoidea</taxon>
        <taxon>Schistosomatidae</taxon>
        <taxon>Schistosoma</taxon>
    </lineage>
</organism>
<sequence>MLLDLVNGLQFILTEIILMILQSYDEPKPPFVRSQFHYVNVEGILFEPKIVSSGTSANIQVYKIGNSTKAHQTEMIMNVLLSSSNAERQNIMHQYNRILKKPLLNEKENIKSGLMYQLFENLLTDTSILLADELYRAIMSTDVRRTTSLLIDFWGDEFDQVENAYKISKM</sequence>
<dbReference type="InterPro" id="IPR037104">
    <property type="entry name" value="Annexin_sf"/>
</dbReference>
<evidence type="ECO:0000313" key="1">
    <source>
        <dbReference type="Proteomes" id="UP000008854"/>
    </source>
</evidence>
<dbReference type="SUPFAM" id="SSF47874">
    <property type="entry name" value="Annexin"/>
    <property type="match status" value="1"/>
</dbReference>
<keyword evidence="1" id="KW-1185">Reference proteome</keyword>
<dbReference type="GO" id="GO:0005544">
    <property type="term" value="F:calcium-dependent phospholipid binding"/>
    <property type="evidence" value="ECO:0007669"/>
    <property type="project" value="InterPro"/>
</dbReference>